<geneLocation type="plasmid" evidence="2">
    <name>pP742501</name>
</geneLocation>
<gene>
    <name evidence="2" type="ordered locus">Cyan7425_5376</name>
</gene>
<reference evidence="2" key="1">
    <citation type="submission" date="2009-01" db="EMBL/GenBank/DDBJ databases">
        <title>Complete sequence of plasmid1 Cyanothece sp. PCC 7425.</title>
        <authorList>
            <consortium name="US DOE Joint Genome Institute"/>
            <person name="Lucas S."/>
            <person name="Copeland A."/>
            <person name="Lapidus A."/>
            <person name="Glavina del Rio T."/>
            <person name="Dalin E."/>
            <person name="Tice H."/>
            <person name="Bruce D."/>
            <person name="Goodwin L."/>
            <person name="Pitluck S."/>
            <person name="Sims D."/>
            <person name="Meineke L."/>
            <person name="Brettin T."/>
            <person name="Detter J.C."/>
            <person name="Han C."/>
            <person name="Larimer F."/>
            <person name="Land M."/>
            <person name="Hauser L."/>
            <person name="Kyrpides N."/>
            <person name="Ovchinnikova G."/>
            <person name="Liberton M."/>
            <person name="Stoeckel J."/>
            <person name="Banerjee A."/>
            <person name="Singh A."/>
            <person name="Page L."/>
            <person name="Sato H."/>
            <person name="Zhao L."/>
            <person name="Sherman L."/>
            <person name="Pakrasi H."/>
            <person name="Richardson P."/>
        </authorList>
    </citation>
    <scope>NUCLEOTIDE SEQUENCE</scope>
    <source>
        <strain evidence="2">PCC 7425</strain>
        <plasmid evidence="2">pP742501</plasmid>
    </source>
</reference>
<proteinExistence type="predicted"/>
<dbReference type="EMBL" id="CP001345">
    <property type="protein sequence ID" value="ACL47635.1"/>
    <property type="molecule type" value="Genomic_DNA"/>
</dbReference>
<organism evidence="2">
    <name type="scientific">Cyanothece sp. (strain PCC 7425 / ATCC 29141)</name>
    <dbReference type="NCBI Taxonomy" id="395961"/>
    <lineage>
        <taxon>Bacteria</taxon>
        <taxon>Bacillati</taxon>
        <taxon>Cyanobacteriota</taxon>
        <taxon>Cyanophyceae</taxon>
        <taxon>Gomontiellales</taxon>
        <taxon>Cyanothecaceae</taxon>
        <taxon>Cyanothece</taxon>
    </lineage>
</organism>
<feature type="coiled-coil region" evidence="1">
    <location>
        <begin position="85"/>
        <end position="243"/>
    </location>
</feature>
<sequence>MGNNKDLFDYWFNKVEIFNIELVKSAEHLPTQQLRHECTNYDQLRFSQEVQALEAEEKDKVIVIIKYQCTARVLQVRAGYFREKASYLKEKSNQYKTEKEEINQQRSKLLKLIKELQEKLFGNGKVIKELETRIALVEAENEALRADADKANAYTELLKEFGELEKKYADLQKHREKLAKKNQSLGGRVAHTMRFQEQRDLARATVKEQSKQIATLEKENVKLKAENEKLRQQVEKLKQKSIK</sequence>
<keyword evidence="2" id="KW-0614">Plasmid</keyword>
<evidence type="ECO:0000256" key="1">
    <source>
        <dbReference type="SAM" id="Coils"/>
    </source>
</evidence>
<dbReference type="KEGG" id="cyn:Cyan7425_5376"/>
<keyword evidence="1" id="KW-0175">Coiled coil</keyword>
<dbReference type="OrthoDB" id="421189at2"/>
<dbReference type="AlphaFoldDB" id="B8HYY7"/>
<evidence type="ECO:0000313" key="2">
    <source>
        <dbReference type="EMBL" id="ACL47635.1"/>
    </source>
</evidence>
<dbReference type="Gene3D" id="6.10.250.2910">
    <property type="match status" value="1"/>
</dbReference>
<accession>B8HYY7</accession>
<name>B8HYY7_CYAP4</name>
<protein>
    <submittedName>
        <fullName evidence="2">Uncharacterized protein</fullName>
    </submittedName>
</protein>
<dbReference type="HOGENOM" id="CLU_1141087_0_0_3"/>